<comment type="caution">
    <text evidence="1">The sequence shown here is derived from an EMBL/GenBank/DDBJ whole genome shotgun (WGS) entry which is preliminary data.</text>
</comment>
<evidence type="ECO:0000313" key="1">
    <source>
        <dbReference type="EMBL" id="KAH7125983.1"/>
    </source>
</evidence>
<evidence type="ECO:0000313" key="2">
    <source>
        <dbReference type="Proteomes" id="UP000738349"/>
    </source>
</evidence>
<dbReference type="AlphaFoldDB" id="A0A9P9DV70"/>
<reference evidence="1" key="1">
    <citation type="journal article" date="2021" name="Nat. Commun.">
        <title>Genetic determinants of endophytism in the Arabidopsis root mycobiome.</title>
        <authorList>
            <person name="Mesny F."/>
            <person name="Miyauchi S."/>
            <person name="Thiergart T."/>
            <person name="Pickel B."/>
            <person name="Atanasova L."/>
            <person name="Karlsson M."/>
            <person name="Huettel B."/>
            <person name="Barry K.W."/>
            <person name="Haridas S."/>
            <person name="Chen C."/>
            <person name="Bauer D."/>
            <person name="Andreopoulos W."/>
            <person name="Pangilinan J."/>
            <person name="LaButti K."/>
            <person name="Riley R."/>
            <person name="Lipzen A."/>
            <person name="Clum A."/>
            <person name="Drula E."/>
            <person name="Henrissat B."/>
            <person name="Kohler A."/>
            <person name="Grigoriev I.V."/>
            <person name="Martin F.M."/>
            <person name="Hacquard S."/>
        </authorList>
    </citation>
    <scope>NUCLEOTIDE SEQUENCE</scope>
    <source>
        <strain evidence="1">MPI-CAGE-AT-0147</strain>
    </source>
</reference>
<sequence length="509" mass="56149">MLMLPALRAAGTVIGGSFMFIGRWALSSPQTIIDELDSSYVAQSSPGNTPESARSSSIGSCFFNDKAPPVPSGFRSLPSLTELDIGVDEATLEVPGRKYRPIAMRLMVLGHSEEEAKACIVVLCLDQHFKRIKRFFDKTSVKTLCRPEDDTQPAFDVFVLGQPPQTKQADKTIAGLLPIVERNWRRASGTYCGSPIIFRHPSGVERLCTFSGMIQVVQMNGDIKFYGLTIGQVFFDESEDDLIIGTEKDEPSGDFDWEIQLSDSEGEHGFDCAYEEGVADGDGPGPDTFHGWTAIEILSFKPNIIGNTGLLRDKTQNSRASKFKTLQAPTSPLIPGRKQPVILLSGSEGLKQGYLLGQPSRLLLAPGMVFVDTIILKLNDEDSGSWVVNEKPIEVYGYVVTADAFRRGYVLPLVEEFHHIKDILECQSVKLASTSSYITEIRKELILKIEVRRREAFESAWSLHRPISSACTIYLLGVDLTLLYTHPSLLLFHGDNSSTSIDVYGITLA</sequence>
<dbReference type="EMBL" id="JAGMUV010000020">
    <property type="protein sequence ID" value="KAH7125983.1"/>
    <property type="molecule type" value="Genomic_DNA"/>
</dbReference>
<dbReference type="OrthoDB" id="5865767at2759"/>
<dbReference type="Proteomes" id="UP000738349">
    <property type="component" value="Unassembled WGS sequence"/>
</dbReference>
<keyword evidence="2" id="KW-1185">Reference proteome</keyword>
<accession>A0A9P9DV70</accession>
<protein>
    <submittedName>
        <fullName evidence="1">Uncharacterized protein</fullName>
    </submittedName>
</protein>
<proteinExistence type="predicted"/>
<organism evidence="1 2">
    <name type="scientific">Dactylonectria macrodidyma</name>
    <dbReference type="NCBI Taxonomy" id="307937"/>
    <lineage>
        <taxon>Eukaryota</taxon>
        <taxon>Fungi</taxon>
        <taxon>Dikarya</taxon>
        <taxon>Ascomycota</taxon>
        <taxon>Pezizomycotina</taxon>
        <taxon>Sordariomycetes</taxon>
        <taxon>Hypocreomycetidae</taxon>
        <taxon>Hypocreales</taxon>
        <taxon>Nectriaceae</taxon>
        <taxon>Dactylonectria</taxon>
    </lineage>
</organism>
<gene>
    <name evidence="1" type="ORF">EDB81DRAFT_951399</name>
</gene>
<name>A0A9P9DV70_9HYPO</name>